<comment type="caution">
    <text evidence="6">The sequence shown here is derived from an EMBL/GenBank/DDBJ whole genome shotgun (WGS) entry which is preliminary data.</text>
</comment>
<evidence type="ECO:0000256" key="3">
    <source>
        <dbReference type="ARBA" id="ARBA00022840"/>
    </source>
</evidence>
<dbReference type="Pfam" id="PF12704">
    <property type="entry name" value="MacB_PCD"/>
    <property type="match status" value="1"/>
</dbReference>
<dbReference type="InterPro" id="IPR027417">
    <property type="entry name" value="P-loop_NTPase"/>
</dbReference>
<organism evidence="6 7">
    <name type="scientific">Mesomycoplasma ovipneumoniae 14811</name>
    <dbReference type="NCBI Taxonomy" id="1188239"/>
    <lineage>
        <taxon>Bacteria</taxon>
        <taxon>Bacillati</taxon>
        <taxon>Mycoplasmatota</taxon>
        <taxon>Mycoplasmoidales</taxon>
        <taxon>Metamycoplasmataceae</taxon>
        <taxon>Mesomycoplasma</taxon>
    </lineage>
</organism>
<dbReference type="PANTHER" id="PTHR42781:SF4">
    <property type="entry name" value="SPERMIDINE_PUTRESCINE IMPORT ATP-BINDING PROTEIN POTA"/>
    <property type="match status" value="1"/>
</dbReference>
<dbReference type="AlphaFoldDB" id="A0A014NPZ4"/>
<evidence type="ECO:0000313" key="7">
    <source>
        <dbReference type="Proteomes" id="UP000020977"/>
    </source>
</evidence>
<feature type="transmembrane region" description="Helical" evidence="4">
    <location>
        <begin position="724"/>
        <end position="746"/>
    </location>
</feature>
<keyword evidence="4" id="KW-0812">Transmembrane</keyword>
<keyword evidence="3 6" id="KW-0067">ATP-binding</keyword>
<sequence length="760" mass="86640">MIKIQNLSKKFNNKIIFNSINLEIPSNKITFIVGKSGIGKTTLINLIAGFTKKDSGKISFFKNGNEIENPLVDVVFQDFNLIESLSIKNNILIANHILNRYVENNQIENKASAININSQKLNRLAKNLSGGEKQRAAFLRSSSRNADFILLDEPTGNLDKENSIALLDLLVKILQNKTVLVVSHNLELAKKYADQIIYVEKENIQSVENKDKPQKNLQISTNNFLANSENKVYKKPSFYQKAKVALLLSFADFRSKITTFILVLISFLAMIFGVVLFVNLNISAKNINLDNIVQYNLDTLNVSEKGLSSLNINELEKLKKENPKIEKIIPIYSNLQSFEFSYDDKKVSTGPIFPIDESDFFKNRFADIIKSQKFNNNFISNQDEVILPEKIINQLQITNPIGKKIKISFSKHFEEVKIVGVIEEKSFDQPLLSLIHTNKLKTTFEKGYKERSKNFNRFDVLPDNYYSLDSRTSGTNDNTTIIDPTITKSFYQNSSQANSINLTKGNLPQSFDEIAVSSNITNKIGKLIEINTTFRSYYIFKVVGIFDADKTANNTSEEPENIVIFNSEIENFFSQVHPSEFLVFFNHENLYNNIQDFLDKYSKSGVEQYYSTSGGIDELRHTLFASQFTLIAIIFASIIVLGITLLIFISVYAVNLSNFKKKSIAVLKSLGGKTLEIFMYHWLNLIIISVFVFFVGIILSTLIVPEIYKIVLNQNLFQPDYSQIVVIFVLTWLISFVSMSFIYLLISYKTYRKDVATLLR</sequence>
<evidence type="ECO:0000256" key="2">
    <source>
        <dbReference type="ARBA" id="ARBA00022741"/>
    </source>
</evidence>
<dbReference type="SUPFAM" id="SSF52540">
    <property type="entry name" value="P-loop containing nucleoside triphosphate hydrolases"/>
    <property type="match status" value="1"/>
</dbReference>
<keyword evidence="4" id="KW-1133">Transmembrane helix</keyword>
<dbReference type="EMBL" id="JFAD01000029">
    <property type="protein sequence ID" value="EXU60962.1"/>
    <property type="molecule type" value="Genomic_DNA"/>
</dbReference>
<dbReference type="SMART" id="SM00382">
    <property type="entry name" value="AAA"/>
    <property type="match status" value="1"/>
</dbReference>
<keyword evidence="2" id="KW-0547">Nucleotide-binding</keyword>
<dbReference type="eggNOG" id="COG1136">
    <property type="taxonomic scope" value="Bacteria"/>
</dbReference>
<feature type="transmembrane region" description="Helical" evidence="4">
    <location>
        <begin position="257"/>
        <end position="278"/>
    </location>
</feature>
<feature type="transmembrane region" description="Helical" evidence="4">
    <location>
        <begin position="628"/>
        <end position="656"/>
    </location>
</feature>
<dbReference type="RefSeq" id="WP_044284395.1">
    <property type="nucleotide sequence ID" value="NZ_JFAD01000029.1"/>
</dbReference>
<accession>A0A014NPZ4</accession>
<dbReference type="InterPro" id="IPR050093">
    <property type="entry name" value="ABC_SmlMolc_Importer"/>
</dbReference>
<feature type="domain" description="ABC transporter" evidence="5">
    <location>
        <begin position="2"/>
        <end position="226"/>
    </location>
</feature>
<dbReference type="InterPro" id="IPR003593">
    <property type="entry name" value="AAA+_ATPase"/>
</dbReference>
<evidence type="ECO:0000256" key="4">
    <source>
        <dbReference type="SAM" id="Phobius"/>
    </source>
</evidence>
<protein>
    <submittedName>
        <fullName evidence="6">Putative ABC transporter ATP-binding protein</fullName>
    </submittedName>
</protein>
<dbReference type="GO" id="GO:0016887">
    <property type="term" value="F:ATP hydrolysis activity"/>
    <property type="evidence" value="ECO:0007669"/>
    <property type="project" value="InterPro"/>
</dbReference>
<dbReference type="Proteomes" id="UP000020977">
    <property type="component" value="Unassembled WGS sequence"/>
</dbReference>
<keyword evidence="4" id="KW-0472">Membrane</keyword>
<feature type="transmembrane region" description="Helical" evidence="4">
    <location>
        <begin position="677"/>
        <end position="704"/>
    </location>
</feature>
<dbReference type="Pfam" id="PF00005">
    <property type="entry name" value="ABC_tran"/>
    <property type="match status" value="1"/>
</dbReference>
<dbReference type="PANTHER" id="PTHR42781">
    <property type="entry name" value="SPERMIDINE/PUTRESCINE IMPORT ATP-BINDING PROTEIN POTA"/>
    <property type="match status" value="1"/>
</dbReference>
<dbReference type="InterPro" id="IPR003439">
    <property type="entry name" value="ABC_transporter-like_ATP-bd"/>
</dbReference>
<name>A0A014NPZ4_9BACT</name>
<proteinExistence type="predicted"/>
<reference evidence="6 7" key="1">
    <citation type="submission" date="2014-03" db="EMBL/GenBank/DDBJ databases">
        <title>Genome sequence of Mycoplasma ovipneumoniae strain 14811.</title>
        <authorList>
            <person name="Sirand-Pugnet P."/>
            <person name="Breton M."/>
            <person name="Dordet-Frisoni E."/>
            <person name="Baranowski E."/>
            <person name="Barre A."/>
            <person name="Couture C."/>
            <person name="Dupuy V."/>
            <person name="Gaurivaud P."/>
            <person name="Jacob D."/>
            <person name="Lemaitre C."/>
            <person name="Manso-Silvan L."/>
            <person name="Nikolski M."/>
            <person name="Nouvel L.-X."/>
            <person name="Poumarat F."/>
            <person name="Tardy F."/>
            <person name="Thebault P."/>
            <person name="Theil S."/>
            <person name="Citti C."/>
            <person name="Thiaucourt F."/>
            <person name="Blanchard A."/>
        </authorList>
    </citation>
    <scope>NUCLEOTIDE SEQUENCE [LARGE SCALE GENOMIC DNA]</scope>
    <source>
        <strain evidence="6 7">14811</strain>
    </source>
</reference>
<dbReference type="InterPro" id="IPR025857">
    <property type="entry name" value="MacB_PCD"/>
</dbReference>
<dbReference type="Gene3D" id="3.40.50.300">
    <property type="entry name" value="P-loop containing nucleotide triphosphate hydrolases"/>
    <property type="match status" value="1"/>
</dbReference>
<dbReference type="GO" id="GO:0005524">
    <property type="term" value="F:ATP binding"/>
    <property type="evidence" value="ECO:0007669"/>
    <property type="project" value="UniProtKB-KW"/>
</dbReference>
<dbReference type="PROSITE" id="PS50893">
    <property type="entry name" value="ABC_TRANSPORTER_2"/>
    <property type="match status" value="1"/>
</dbReference>
<evidence type="ECO:0000259" key="5">
    <source>
        <dbReference type="PROSITE" id="PS50893"/>
    </source>
</evidence>
<dbReference type="PROSITE" id="PS00211">
    <property type="entry name" value="ABC_TRANSPORTER_1"/>
    <property type="match status" value="1"/>
</dbReference>
<evidence type="ECO:0000256" key="1">
    <source>
        <dbReference type="ARBA" id="ARBA00022448"/>
    </source>
</evidence>
<evidence type="ECO:0000313" key="6">
    <source>
        <dbReference type="EMBL" id="EXU60962.1"/>
    </source>
</evidence>
<keyword evidence="1" id="KW-0813">Transport</keyword>
<dbReference type="STRING" id="1188239.MOVI_5840"/>
<dbReference type="InterPro" id="IPR017871">
    <property type="entry name" value="ABC_transporter-like_CS"/>
</dbReference>
<gene>
    <name evidence="6" type="ORF">MOVI_5840</name>
</gene>